<organism evidence="1 2">
    <name type="scientific">Coniosporium uncinatum</name>
    <dbReference type="NCBI Taxonomy" id="93489"/>
    <lineage>
        <taxon>Eukaryota</taxon>
        <taxon>Fungi</taxon>
        <taxon>Dikarya</taxon>
        <taxon>Ascomycota</taxon>
        <taxon>Pezizomycotina</taxon>
        <taxon>Dothideomycetes</taxon>
        <taxon>Dothideomycetes incertae sedis</taxon>
        <taxon>Coniosporium</taxon>
    </lineage>
</organism>
<keyword evidence="2" id="KW-1185">Reference proteome</keyword>
<evidence type="ECO:0000313" key="2">
    <source>
        <dbReference type="Proteomes" id="UP001186974"/>
    </source>
</evidence>
<accession>A0ACC3D0B4</accession>
<name>A0ACC3D0B4_9PEZI</name>
<dbReference type="EMBL" id="JAWDJW010008948">
    <property type="protein sequence ID" value="KAK3059985.1"/>
    <property type="molecule type" value="Genomic_DNA"/>
</dbReference>
<comment type="caution">
    <text evidence="1">The sequence shown here is derived from an EMBL/GenBank/DDBJ whole genome shotgun (WGS) entry which is preliminary data.</text>
</comment>
<protein>
    <submittedName>
        <fullName evidence="1">Uncharacterized protein</fullName>
    </submittedName>
</protein>
<gene>
    <name evidence="1" type="ORF">LTS18_009600</name>
</gene>
<feature type="non-terminal residue" evidence="1">
    <location>
        <position position="321"/>
    </location>
</feature>
<reference evidence="1" key="1">
    <citation type="submission" date="2024-09" db="EMBL/GenBank/DDBJ databases">
        <title>Black Yeasts Isolated from many extreme environments.</title>
        <authorList>
            <person name="Coleine C."/>
            <person name="Stajich J.E."/>
            <person name="Selbmann L."/>
        </authorList>
    </citation>
    <scope>NUCLEOTIDE SEQUENCE</scope>
    <source>
        <strain evidence="1">CCFEE 5737</strain>
    </source>
</reference>
<proteinExistence type="predicted"/>
<evidence type="ECO:0000313" key="1">
    <source>
        <dbReference type="EMBL" id="KAK3059985.1"/>
    </source>
</evidence>
<dbReference type="Proteomes" id="UP001186974">
    <property type="component" value="Unassembled WGS sequence"/>
</dbReference>
<sequence>MGLHWAAPVLQSLIPAGHWERIQSVQVDPTVPTKENDTLIFMNAQTGERMGGATMERFYRLVRSKLRKLLTEGVEVKYGKKLTNIVYNNAESVTAEFDDGTSVKGRIIVGADGASSSVRRLLVGQEAGANPRIPFCATFIQARYTREQALHLRHFHPLYLAGLHPDGYFSFFGTQDASDADRPETWVFFFYISWPCSLEEQQKTASWTGADRLRQAKQFSKRYADPWKSAYKWLPDDHPVSYHSMSDWDPGAEGHQWNNHRGLVTLAGDAAHTMTYQRGQGLNHSITDARKLTDAIQSFIQGESSQDASIADYEKEMVTRA</sequence>